<evidence type="ECO:0000313" key="2">
    <source>
        <dbReference type="Proteomes" id="UP000198598"/>
    </source>
</evidence>
<dbReference type="EMBL" id="FOLQ01000049">
    <property type="protein sequence ID" value="SFF33252.1"/>
    <property type="molecule type" value="Genomic_DNA"/>
</dbReference>
<name>A0A1I2HU22_9BACT</name>
<proteinExistence type="predicted"/>
<evidence type="ECO:0000313" key="1">
    <source>
        <dbReference type="EMBL" id="SFF33252.1"/>
    </source>
</evidence>
<dbReference type="RefSeq" id="WP_093835152.1">
    <property type="nucleotide sequence ID" value="NZ_FOLQ01000049.1"/>
</dbReference>
<dbReference type="OrthoDB" id="1495899at2"/>
<protein>
    <submittedName>
        <fullName evidence="1">Uncharacterized protein</fullName>
    </submittedName>
</protein>
<dbReference type="AlphaFoldDB" id="A0A1I2HU22"/>
<accession>A0A1I2HU22</accession>
<sequence length="75" mass="8283">MDASSKKELFLGHLIQLIQENMRATTSASKAKTDFDAGKSLAYYEVADLIIECSNVFNVPLSDLGITNFEADRLL</sequence>
<dbReference type="Proteomes" id="UP000198598">
    <property type="component" value="Unassembled WGS sequence"/>
</dbReference>
<organism evidence="1 2">
    <name type="scientific">Spirosoma endophyticum</name>
    <dbReference type="NCBI Taxonomy" id="662367"/>
    <lineage>
        <taxon>Bacteria</taxon>
        <taxon>Pseudomonadati</taxon>
        <taxon>Bacteroidota</taxon>
        <taxon>Cytophagia</taxon>
        <taxon>Cytophagales</taxon>
        <taxon>Cytophagaceae</taxon>
        <taxon>Spirosoma</taxon>
    </lineage>
</organism>
<keyword evidence="2" id="KW-1185">Reference proteome</keyword>
<reference evidence="1 2" key="1">
    <citation type="submission" date="2016-10" db="EMBL/GenBank/DDBJ databases">
        <authorList>
            <person name="de Groot N.N."/>
        </authorList>
    </citation>
    <scope>NUCLEOTIDE SEQUENCE [LARGE SCALE GENOMIC DNA]</scope>
    <source>
        <strain evidence="1 2">DSM 26130</strain>
    </source>
</reference>
<gene>
    <name evidence="1" type="ORF">SAMN05216167_1492</name>
</gene>